<dbReference type="InterPro" id="IPR012337">
    <property type="entry name" value="RNaseH-like_sf"/>
</dbReference>
<dbReference type="Gene3D" id="3.30.420.10">
    <property type="entry name" value="Ribonuclease H-like superfamily/Ribonuclease H"/>
    <property type="match status" value="1"/>
</dbReference>
<feature type="non-terminal residue" evidence="1">
    <location>
        <position position="101"/>
    </location>
</feature>
<feature type="non-terminal residue" evidence="1">
    <location>
        <position position="1"/>
    </location>
</feature>
<protein>
    <submittedName>
        <fullName evidence="1">Uncharacterized protein</fullName>
    </submittedName>
</protein>
<dbReference type="AlphaFoldDB" id="A0A1B6DFF7"/>
<dbReference type="PANTHER" id="PTHR42648">
    <property type="entry name" value="TRANSPOSASE, PUTATIVE-RELATED"/>
    <property type="match status" value="1"/>
</dbReference>
<name>A0A1B6DFF7_9HEMI</name>
<dbReference type="InterPro" id="IPR036397">
    <property type="entry name" value="RNaseH_sf"/>
</dbReference>
<reference evidence="1" key="1">
    <citation type="submission" date="2015-12" db="EMBL/GenBank/DDBJ databases">
        <title>De novo transcriptome assembly of four potential Pierce s Disease insect vectors from Arizona vineyards.</title>
        <authorList>
            <person name="Tassone E.E."/>
        </authorList>
    </citation>
    <scope>NUCLEOTIDE SEQUENCE</scope>
</reference>
<evidence type="ECO:0000313" key="1">
    <source>
        <dbReference type="EMBL" id="JAS24438.1"/>
    </source>
</evidence>
<accession>A0A1B6DFF7</accession>
<dbReference type="GO" id="GO:0003676">
    <property type="term" value="F:nucleic acid binding"/>
    <property type="evidence" value="ECO:0007669"/>
    <property type="project" value="InterPro"/>
</dbReference>
<proteinExistence type="predicted"/>
<dbReference type="EMBL" id="GEDC01012860">
    <property type="protein sequence ID" value="JAS24438.1"/>
    <property type="molecule type" value="Transcribed_RNA"/>
</dbReference>
<dbReference type="InterPro" id="IPR039537">
    <property type="entry name" value="Retrotran_Ty1/copia-like"/>
</dbReference>
<organism evidence="1">
    <name type="scientific">Clastoptera arizonana</name>
    <name type="common">Arizona spittle bug</name>
    <dbReference type="NCBI Taxonomy" id="38151"/>
    <lineage>
        <taxon>Eukaryota</taxon>
        <taxon>Metazoa</taxon>
        <taxon>Ecdysozoa</taxon>
        <taxon>Arthropoda</taxon>
        <taxon>Hexapoda</taxon>
        <taxon>Insecta</taxon>
        <taxon>Pterygota</taxon>
        <taxon>Neoptera</taxon>
        <taxon>Paraneoptera</taxon>
        <taxon>Hemiptera</taxon>
        <taxon>Auchenorrhyncha</taxon>
        <taxon>Cercopoidea</taxon>
        <taxon>Clastopteridae</taxon>
        <taxon>Clastoptera</taxon>
    </lineage>
</organism>
<gene>
    <name evidence="1" type="ORF">g.8235</name>
</gene>
<dbReference type="PANTHER" id="PTHR42648:SF28">
    <property type="entry name" value="TRANSPOSON-ENCODED PROTEIN WITH RIBONUCLEASE H-LIKE AND RETROVIRUS ZINC FINGER-LIKE DOMAINS"/>
    <property type="match status" value="1"/>
</dbReference>
<dbReference type="SUPFAM" id="SSF53098">
    <property type="entry name" value="Ribonuclease H-like"/>
    <property type="match status" value="1"/>
</dbReference>
<sequence length="101" mass="11918">CVYGKQHRVSHPRNLEVAKEKLDLIHVDLCEMNIYSLGGAKYFILFKDDFTHFRTVYFLKTKDEAYACLENFIKLVENQFDRKIKKFRSDHGTEIKNAGTK</sequence>